<dbReference type="Gene3D" id="3.20.20.370">
    <property type="entry name" value="Glycoside hydrolase/deacetylase"/>
    <property type="match status" value="1"/>
</dbReference>
<reference evidence="3" key="1">
    <citation type="submission" date="2021-12" db="EMBL/GenBank/DDBJ databases">
        <authorList>
            <person name="King R."/>
        </authorList>
    </citation>
    <scope>NUCLEOTIDE SEQUENCE</scope>
</reference>
<dbReference type="Proteomes" id="UP001153714">
    <property type="component" value="Chromosome 4"/>
</dbReference>
<dbReference type="AlphaFoldDB" id="A0A9N9WF55"/>
<dbReference type="SUPFAM" id="SSF88713">
    <property type="entry name" value="Glycoside hydrolase/deacetylase"/>
    <property type="match status" value="1"/>
</dbReference>
<evidence type="ECO:0000313" key="3">
    <source>
        <dbReference type="EMBL" id="CAG9792398.1"/>
    </source>
</evidence>
<dbReference type="OrthoDB" id="504708at2759"/>
<gene>
    <name evidence="3" type="ORF">DIATSA_LOCUS9933</name>
</gene>
<dbReference type="PANTHER" id="PTHR45985:SF8">
    <property type="entry name" value="CHITIN DEACETYLASE-LIKE 9, ISOFORM A"/>
    <property type="match status" value="1"/>
</dbReference>
<protein>
    <recommendedName>
        <fullName evidence="2">NodB homology domain-containing protein</fullName>
    </recommendedName>
</protein>
<dbReference type="EMBL" id="OU893335">
    <property type="protein sequence ID" value="CAG9792398.1"/>
    <property type="molecule type" value="Genomic_DNA"/>
</dbReference>
<evidence type="ECO:0000256" key="1">
    <source>
        <dbReference type="SAM" id="SignalP"/>
    </source>
</evidence>
<dbReference type="PANTHER" id="PTHR45985">
    <property type="match status" value="1"/>
</dbReference>
<evidence type="ECO:0000313" key="4">
    <source>
        <dbReference type="Proteomes" id="UP001153714"/>
    </source>
</evidence>
<dbReference type="CDD" id="cd10975">
    <property type="entry name" value="CE4_CDA_like_2"/>
    <property type="match status" value="1"/>
</dbReference>
<proteinExistence type="predicted"/>
<feature type="domain" description="NodB homology" evidence="2">
    <location>
        <begin position="57"/>
        <end position="188"/>
    </location>
</feature>
<dbReference type="Pfam" id="PF01522">
    <property type="entry name" value="Polysacc_deac_1"/>
    <property type="match status" value="1"/>
</dbReference>
<organism evidence="3 4">
    <name type="scientific">Diatraea saccharalis</name>
    <name type="common">sugarcane borer</name>
    <dbReference type="NCBI Taxonomy" id="40085"/>
    <lineage>
        <taxon>Eukaryota</taxon>
        <taxon>Metazoa</taxon>
        <taxon>Ecdysozoa</taxon>
        <taxon>Arthropoda</taxon>
        <taxon>Hexapoda</taxon>
        <taxon>Insecta</taxon>
        <taxon>Pterygota</taxon>
        <taxon>Neoptera</taxon>
        <taxon>Endopterygota</taxon>
        <taxon>Lepidoptera</taxon>
        <taxon>Glossata</taxon>
        <taxon>Ditrysia</taxon>
        <taxon>Pyraloidea</taxon>
        <taxon>Crambidae</taxon>
        <taxon>Crambinae</taxon>
        <taxon>Diatraea</taxon>
    </lineage>
</organism>
<feature type="signal peptide" evidence="1">
    <location>
        <begin position="1"/>
        <end position="18"/>
    </location>
</feature>
<accession>A0A9N9WF55</accession>
<dbReference type="InterPro" id="IPR002509">
    <property type="entry name" value="NODB_dom"/>
</dbReference>
<keyword evidence="4" id="KW-1185">Reference proteome</keyword>
<dbReference type="GO" id="GO:0005975">
    <property type="term" value="P:carbohydrate metabolic process"/>
    <property type="evidence" value="ECO:0007669"/>
    <property type="project" value="InterPro"/>
</dbReference>
<reference evidence="3" key="2">
    <citation type="submission" date="2022-10" db="EMBL/GenBank/DDBJ databases">
        <authorList>
            <consortium name="ENA_rothamsted_submissions"/>
            <consortium name="culmorum"/>
            <person name="King R."/>
        </authorList>
    </citation>
    <scope>NUCLEOTIDE SEQUENCE</scope>
</reference>
<dbReference type="GO" id="GO:0016810">
    <property type="term" value="F:hydrolase activity, acting on carbon-nitrogen (but not peptide) bonds"/>
    <property type="evidence" value="ECO:0007669"/>
    <property type="project" value="InterPro"/>
</dbReference>
<name>A0A9N9WF55_9NEOP</name>
<feature type="chain" id="PRO_5040271007" description="NodB homology domain-containing protein" evidence="1">
    <location>
        <begin position="19"/>
        <end position="385"/>
    </location>
</feature>
<dbReference type="InterPro" id="IPR011330">
    <property type="entry name" value="Glyco_hydro/deAcase_b/a-brl"/>
</dbReference>
<keyword evidence="1" id="KW-0732">Signal</keyword>
<evidence type="ECO:0000259" key="2">
    <source>
        <dbReference type="Pfam" id="PF01522"/>
    </source>
</evidence>
<dbReference type="InterPro" id="IPR052740">
    <property type="entry name" value="CE4"/>
</dbReference>
<sequence>MKLTWLLVPLLLVNIVAAEDDENELPLAEPCDVEACKLPNCRCSSTAIPGGLRPRDTPQFVLVTFDDGVNILNIETYRSSLYGRTNANGCPAGATFYVSHEYTNYQLVNELYSNGFEIGLHSITHRTPQTFWAQADYSTLKKEFADQRVLMSHFANIPLDAIQGIRMPFLQLAGNASFQVLQSAGMTYDASWPTISFINPGLWPYTLDHASIQDCQLPPCPTASIEGVWVLPMISWRDLQNNPCAMADACFAPPPLDDEDAWFEFISTNFERHYFNNRAPFGFYVHEWYVRTFPGVYKALVRFLDTINNVPDVFMVNSAEVINWVKNPIPVNEYREQPCRQNQPSPCIPNNCGPLSSTHTEQQFWMGICNTCPNRYPWIENPLGL</sequence>